<protein>
    <submittedName>
        <fullName evidence="1">Uncharacterized protein</fullName>
    </submittedName>
</protein>
<name>A0A6C0EDN0_9ZZZZ</name>
<dbReference type="InterPro" id="IPR055621">
    <property type="entry name" value="DUF7197"/>
</dbReference>
<reference evidence="1" key="1">
    <citation type="journal article" date="2020" name="Nature">
        <title>Giant virus diversity and host interactions through global metagenomics.</title>
        <authorList>
            <person name="Schulz F."/>
            <person name="Roux S."/>
            <person name="Paez-Espino D."/>
            <person name="Jungbluth S."/>
            <person name="Walsh D.A."/>
            <person name="Denef V.J."/>
            <person name="McMahon K.D."/>
            <person name="Konstantinidis K.T."/>
            <person name="Eloe-Fadrosh E.A."/>
            <person name="Kyrpides N.C."/>
            <person name="Woyke T."/>
        </authorList>
    </citation>
    <scope>NUCLEOTIDE SEQUENCE</scope>
    <source>
        <strain evidence="1">GVMAG-M-3300023179-2</strain>
    </source>
</reference>
<dbReference type="AlphaFoldDB" id="A0A6C0EDN0"/>
<evidence type="ECO:0000313" key="1">
    <source>
        <dbReference type="EMBL" id="QHT27008.1"/>
    </source>
</evidence>
<dbReference type="Pfam" id="PF23827">
    <property type="entry name" value="DUF7197"/>
    <property type="match status" value="1"/>
</dbReference>
<sequence length="205" mass="24483">MINSESSKLNNEVFQNIKISSQEYTIIKTIEAFYENEENVNLFCSIINSESDISIRLIDHFVTKYAKNHKTCYKIKENNTEQIINIYTSYKQQLKAYQKKNFDPFSRGDRIPYFLKNNCVITTIGQLNFFKWFFSKKIYNYIKNNKNNIEIDMNKKNKMSRKNQDKKNISIKNNNYSNNKLIIIKKTSIKNINQFKKDKIIVSFE</sequence>
<organism evidence="1">
    <name type="scientific">viral metagenome</name>
    <dbReference type="NCBI Taxonomy" id="1070528"/>
    <lineage>
        <taxon>unclassified sequences</taxon>
        <taxon>metagenomes</taxon>
        <taxon>organismal metagenomes</taxon>
    </lineage>
</organism>
<accession>A0A6C0EDN0</accession>
<proteinExistence type="predicted"/>
<dbReference type="EMBL" id="MN739807">
    <property type="protein sequence ID" value="QHT27008.1"/>
    <property type="molecule type" value="Genomic_DNA"/>
</dbReference>